<dbReference type="Gene3D" id="3.40.630.30">
    <property type="match status" value="1"/>
</dbReference>
<dbReference type="AlphaFoldDB" id="A0A2M7DAX4"/>
<feature type="region of interest" description="Disordered" evidence="1">
    <location>
        <begin position="1"/>
        <end position="25"/>
    </location>
</feature>
<dbReference type="SUPFAM" id="SSF55729">
    <property type="entry name" value="Acyl-CoA N-acyltransferases (Nat)"/>
    <property type="match status" value="1"/>
</dbReference>
<comment type="caution">
    <text evidence="3">The sequence shown here is derived from an EMBL/GenBank/DDBJ whole genome shotgun (WGS) entry which is preliminary data.</text>
</comment>
<dbReference type="Proteomes" id="UP000229625">
    <property type="component" value="Unassembled WGS sequence"/>
</dbReference>
<evidence type="ECO:0000259" key="2">
    <source>
        <dbReference type="Pfam" id="PF13480"/>
    </source>
</evidence>
<gene>
    <name evidence="3" type="ORF">COS24_01400</name>
</gene>
<feature type="domain" description="BioF2-like acetyltransferase" evidence="2">
    <location>
        <begin position="182"/>
        <end position="322"/>
    </location>
</feature>
<dbReference type="EMBL" id="PETY01000020">
    <property type="protein sequence ID" value="PIV45606.1"/>
    <property type="molecule type" value="Genomic_DNA"/>
</dbReference>
<dbReference type="Pfam" id="PF13480">
    <property type="entry name" value="Acetyltransf_6"/>
    <property type="match status" value="1"/>
</dbReference>
<name>A0A2M7DAX4_9BACT</name>
<accession>A0A2M7DAX4</accession>
<evidence type="ECO:0000313" key="4">
    <source>
        <dbReference type="Proteomes" id="UP000229625"/>
    </source>
</evidence>
<sequence>MKTTINTNELEIKTGEKEEPPDSSQINEPPGFYFAKQNKVEIISDIETCYSLWQEFSPKETLFDTWEFRYAFYLGYKYKPYFILLKRNNEVLGILPLWHDLTRKKYFWFGSDWQEENKFFVKDKIFLPLLLNLAPSPLFLNAIDSKIPLLSSKFKFLWDDSKYILELKNFKSSEDFLMSLKKNRRRDLRKDRNRILKQNPKIVFNRFSDFKKLVNLAKKRFAQKGESVDWKDKRRVETFSQVINLKGLSYELRMLSVYIGRKIAGVDLIALYGNTYYALKCGYDVKNFPGIGNFINLIEIDDALKLNLGKIDFLQNNYQWKSRWFQEVPLLKYEK</sequence>
<reference evidence="4" key="1">
    <citation type="submission" date="2017-09" db="EMBL/GenBank/DDBJ databases">
        <title>Depth-based differentiation of microbial function through sediment-hosted aquifers and enrichment of novel symbionts in the deep terrestrial subsurface.</title>
        <authorList>
            <person name="Probst A.J."/>
            <person name="Ladd B."/>
            <person name="Jarett J.K."/>
            <person name="Geller-Mcgrath D.E."/>
            <person name="Sieber C.M.K."/>
            <person name="Emerson J.B."/>
            <person name="Anantharaman K."/>
            <person name="Thomas B.C."/>
            <person name="Malmstrom R."/>
            <person name="Stieglmeier M."/>
            <person name="Klingl A."/>
            <person name="Woyke T."/>
            <person name="Ryan C.M."/>
            <person name="Banfield J.F."/>
        </authorList>
    </citation>
    <scope>NUCLEOTIDE SEQUENCE [LARGE SCALE GENOMIC DNA]</scope>
</reference>
<dbReference type="InterPro" id="IPR016181">
    <property type="entry name" value="Acyl_CoA_acyltransferase"/>
</dbReference>
<feature type="compositionally biased region" description="Basic and acidic residues" evidence="1">
    <location>
        <begin position="10"/>
        <end position="20"/>
    </location>
</feature>
<protein>
    <recommendedName>
        <fullName evidence="2">BioF2-like acetyltransferase domain-containing protein</fullName>
    </recommendedName>
</protein>
<dbReference type="InterPro" id="IPR038740">
    <property type="entry name" value="BioF2-like_GNAT_dom"/>
</dbReference>
<evidence type="ECO:0000256" key="1">
    <source>
        <dbReference type="SAM" id="MobiDB-lite"/>
    </source>
</evidence>
<evidence type="ECO:0000313" key="3">
    <source>
        <dbReference type="EMBL" id="PIV45606.1"/>
    </source>
</evidence>
<proteinExistence type="predicted"/>
<organism evidence="3 4">
    <name type="scientific">Candidatus Nealsonbacteria bacterium CG02_land_8_20_14_3_00_34_20</name>
    <dbReference type="NCBI Taxonomy" id="1974698"/>
    <lineage>
        <taxon>Bacteria</taxon>
        <taxon>Candidatus Nealsoniibacteriota</taxon>
    </lineage>
</organism>